<accession>L1NJL0</accession>
<sequence>MGKNKPLNFSLSERTFKTGKFAGKTFQVALPTNRHAISFERFCELVAGQTTFNYMEVASVLNLAADMARSLVANGDIVEYGRLGRLRPSIKSHMVPQGETFNANTHIKGACVTLMPSRKYFRLADVSFERTATKMKKGKSGNKPKPSTPPSGDAPQGGGIGI</sequence>
<dbReference type="PATRIC" id="fig|1127696.3.peg.24"/>
<proteinExistence type="predicted"/>
<feature type="region of interest" description="Disordered" evidence="2">
    <location>
        <begin position="132"/>
        <end position="162"/>
    </location>
</feature>
<dbReference type="InterPro" id="IPR010992">
    <property type="entry name" value="IHF-like_DNA-bd_dom_sf"/>
</dbReference>
<dbReference type="RefSeq" id="WP_005467976.1">
    <property type="nucleotide sequence ID" value="NZ_KB291034.1"/>
</dbReference>
<dbReference type="GO" id="GO:0003677">
    <property type="term" value="F:DNA binding"/>
    <property type="evidence" value="ECO:0007669"/>
    <property type="project" value="UniProtKB-KW"/>
</dbReference>
<keyword evidence="1 4" id="KW-0238">DNA-binding</keyword>
<evidence type="ECO:0000313" key="4">
    <source>
        <dbReference type="EMBL" id="EKY03362.1"/>
    </source>
</evidence>
<dbReference type="HOGENOM" id="CLU_112331_4_0_10"/>
<dbReference type="eggNOG" id="COG0776">
    <property type="taxonomic scope" value="Bacteria"/>
</dbReference>
<dbReference type="AlphaFoldDB" id="L1NJL0"/>
<reference evidence="4 5" key="1">
    <citation type="submission" date="2012-05" db="EMBL/GenBank/DDBJ databases">
        <authorList>
            <person name="Weinstock G."/>
            <person name="Sodergren E."/>
            <person name="Lobos E.A."/>
            <person name="Fulton L."/>
            <person name="Fulton R."/>
            <person name="Courtney L."/>
            <person name="Fronick C."/>
            <person name="O'Laughlin M."/>
            <person name="Godfrey J."/>
            <person name="Wilson R.M."/>
            <person name="Miner T."/>
            <person name="Farmer C."/>
            <person name="Delehaunty K."/>
            <person name="Cordes M."/>
            <person name="Minx P."/>
            <person name="Tomlinson C."/>
            <person name="Chen J."/>
            <person name="Wollam A."/>
            <person name="Pepin K.H."/>
            <person name="Bhonagiri V."/>
            <person name="Zhang X."/>
            <person name="Suruliraj S."/>
            <person name="Warren W."/>
            <person name="Mitreva M."/>
            <person name="Mardis E.R."/>
            <person name="Wilson R.K."/>
        </authorList>
    </citation>
    <scope>NUCLEOTIDE SEQUENCE [LARGE SCALE GENOMIC DNA]</scope>
    <source>
        <strain evidence="4 5">F0037</strain>
    </source>
</reference>
<feature type="domain" description="HU" evidence="3">
    <location>
        <begin position="7"/>
        <end position="122"/>
    </location>
</feature>
<organism evidence="4 5">
    <name type="scientific">Porphyromonas catoniae F0037</name>
    <dbReference type="NCBI Taxonomy" id="1127696"/>
    <lineage>
        <taxon>Bacteria</taxon>
        <taxon>Pseudomonadati</taxon>
        <taxon>Bacteroidota</taxon>
        <taxon>Bacteroidia</taxon>
        <taxon>Bacteroidales</taxon>
        <taxon>Porphyromonadaceae</taxon>
        <taxon>Porphyromonas</taxon>
    </lineage>
</organism>
<dbReference type="Proteomes" id="UP000010408">
    <property type="component" value="Unassembled WGS sequence"/>
</dbReference>
<evidence type="ECO:0000256" key="2">
    <source>
        <dbReference type="SAM" id="MobiDB-lite"/>
    </source>
</evidence>
<evidence type="ECO:0000259" key="3">
    <source>
        <dbReference type="Pfam" id="PF18291"/>
    </source>
</evidence>
<name>L1NJL0_9PORP</name>
<protein>
    <submittedName>
        <fullName evidence="4">Putative DNA-binding protein</fullName>
    </submittedName>
</protein>
<dbReference type="EMBL" id="AMEQ01000002">
    <property type="protein sequence ID" value="EKY03362.1"/>
    <property type="molecule type" value="Genomic_DNA"/>
</dbReference>
<feature type="compositionally biased region" description="Basic residues" evidence="2">
    <location>
        <begin position="133"/>
        <end position="142"/>
    </location>
</feature>
<dbReference type="SUPFAM" id="SSF47729">
    <property type="entry name" value="IHF-like DNA-binding proteins"/>
    <property type="match status" value="1"/>
</dbReference>
<gene>
    <name evidence="4" type="ORF">HMPREF9134_00028</name>
</gene>
<dbReference type="Pfam" id="PF18291">
    <property type="entry name" value="HU-HIG"/>
    <property type="match status" value="1"/>
</dbReference>
<evidence type="ECO:0000313" key="5">
    <source>
        <dbReference type="Proteomes" id="UP000010408"/>
    </source>
</evidence>
<dbReference type="InterPro" id="IPR041607">
    <property type="entry name" value="HU-HIG"/>
</dbReference>
<evidence type="ECO:0000256" key="1">
    <source>
        <dbReference type="ARBA" id="ARBA00023125"/>
    </source>
</evidence>
<comment type="caution">
    <text evidence="4">The sequence shown here is derived from an EMBL/GenBank/DDBJ whole genome shotgun (WGS) entry which is preliminary data.</text>
</comment>